<dbReference type="SUPFAM" id="SSF56112">
    <property type="entry name" value="Protein kinase-like (PK-like)"/>
    <property type="match status" value="1"/>
</dbReference>
<organism evidence="9 10">
    <name type="scientific">Aspergillus aculeatus (strain ATCC 16872 / CBS 172.66 / WB 5094)</name>
    <dbReference type="NCBI Taxonomy" id="690307"/>
    <lineage>
        <taxon>Eukaryota</taxon>
        <taxon>Fungi</taxon>
        <taxon>Dikarya</taxon>
        <taxon>Ascomycota</taxon>
        <taxon>Pezizomycotina</taxon>
        <taxon>Eurotiomycetes</taxon>
        <taxon>Eurotiomycetidae</taxon>
        <taxon>Eurotiales</taxon>
        <taxon>Aspergillaceae</taxon>
        <taxon>Aspergillus</taxon>
        <taxon>Aspergillus subgen. Circumdati</taxon>
    </lineage>
</organism>
<dbReference type="STRING" id="690307.A0A1L9X428"/>
<keyword evidence="5" id="KW-0496">Mitochondrion</keyword>
<dbReference type="InterPro" id="IPR002575">
    <property type="entry name" value="Aminoglycoside_PTrfase"/>
</dbReference>
<evidence type="ECO:0000256" key="5">
    <source>
        <dbReference type="ARBA" id="ARBA00023128"/>
    </source>
</evidence>
<evidence type="ECO:0000256" key="3">
    <source>
        <dbReference type="ARBA" id="ARBA00016197"/>
    </source>
</evidence>
<dbReference type="InterPro" id="IPR051035">
    <property type="entry name" value="Mito_inheritance_9"/>
</dbReference>
<evidence type="ECO:0000256" key="2">
    <source>
        <dbReference type="ARBA" id="ARBA00005543"/>
    </source>
</evidence>
<dbReference type="InterPro" id="IPR011009">
    <property type="entry name" value="Kinase-like_dom_sf"/>
</dbReference>
<gene>
    <name evidence="9" type="ORF">ASPACDRAFT_1853562</name>
</gene>
<evidence type="ECO:0000259" key="8">
    <source>
        <dbReference type="Pfam" id="PF01636"/>
    </source>
</evidence>
<evidence type="ECO:0000256" key="1">
    <source>
        <dbReference type="ARBA" id="ARBA00004173"/>
    </source>
</evidence>
<dbReference type="PANTHER" id="PTHR36091:SF1">
    <property type="entry name" value="ALTERED INHERITANCE OF MITOCHONDRIA PROTEIN 9, MITOCHONDRIAL"/>
    <property type="match status" value="1"/>
</dbReference>
<dbReference type="EMBL" id="KV878972">
    <property type="protein sequence ID" value="OJK02998.1"/>
    <property type="molecule type" value="Genomic_DNA"/>
</dbReference>
<evidence type="ECO:0000313" key="10">
    <source>
        <dbReference type="Proteomes" id="UP000184546"/>
    </source>
</evidence>
<dbReference type="Proteomes" id="UP000184546">
    <property type="component" value="Unassembled WGS sequence"/>
</dbReference>
<dbReference type="GO" id="GO:0005739">
    <property type="term" value="C:mitochondrion"/>
    <property type="evidence" value="ECO:0007669"/>
    <property type="project" value="UniProtKB-SubCell"/>
</dbReference>
<evidence type="ECO:0000256" key="4">
    <source>
        <dbReference type="ARBA" id="ARBA00022946"/>
    </source>
</evidence>
<comment type="subcellular location">
    <subcellularLocation>
        <location evidence="1">Mitochondrion</location>
    </subcellularLocation>
</comment>
<comment type="similarity">
    <text evidence="2">Belongs to the AIM9 family.</text>
</comment>
<protein>
    <recommendedName>
        <fullName evidence="3">Altered inheritance of mitochondria protein 9, mitochondrial</fullName>
    </recommendedName>
    <alternativeName>
        <fullName evidence="6">Found in mitochondrial proteome protein 29</fullName>
    </alternativeName>
</protein>
<dbReference type="AlphaFoldDB" id="A0A1L9X428"/>
<dbReference type="VEuPathDB" id="FungiDB:ASPACDRAFT_1853562"/>
<keyword evidence="10" id="KW-1185">Reference proteome</keyword>
<evidence type="ECO:0000313" key="9">
    <source>
        <dbReference type="EMBL" id="OJK02998.1"/>
    </source>
</evidence>
<evidence type="ECO:0000256" key="6">
    <source>
        <dbReference type="ARBA" id="ARBA00031849"/>
    </source>
</evidence>
<reference evidence="10" key="1">
    <citation type="journal article" date="2017" name="Genome Biol.">
        <title>Comparative genomics reveals high biological diversity and specific adaptations in the industrially and medically important fungal genus Aspergillus.</title>
        <authorList>
            <person name="de Vries R.P."/>
            <person name="Riley R."/>
            <person name="Wiebenga A."/>
            <person name="Aguilar-Osorio G."/>
            <person name="Amillis S."/>
            <person name="Uchima C.A."/>
            <person name="Anderluh G."/>
            <person name="Asadollahi M."/>
            <person name="Askin M."/>
            <person name="Barry K."/>
            <person name="Battaglia E."/>
            <person name="Bayram O."/>
            <person name="Benocci T."/>
            <person name="Braus-Stromeyer S.A."/>
            <person name="Caldana C."/>
            <person name="Canovas D."/>
            <person name="Cerqueira G.C."/>
            <person name="Chen F."/>
            <person name="Chen W."/>
            <person name="Choi C."/>
            <person name="Clum A."/>
            <person name="Dos Santos R.A."/>
            <person name="Damasio A.R."/>
            <person name="Diallinas G."/>
            <person name="Emri T."/>
            <person name="Fekete E."/>
            <person name="Flipphi M."/>
            <person name="Freyberg S."/>
            <person name="Gallo A."/>
            <person name="Gournas C."/>
            <person name="Habgood R."/>
            <person name="Hainaut M."/>
            <person name="Harispe M.L."/>
            <person name="Henrissat B."/>
            <person name="Hilden K.S."/>
            <person name="Hope R."/>
            <person name="Hossain A."/>
            <person name="Karabika E."/>
            <person name="Karaffa L."/>
            <person name="Karanyi Z."/>
            <person name="Krasevec N."/>
            <person name="Kuo A."/>
            <person name="Kusch H."/>
            <person name="LaButti K."/>
            <person name="Lagendijk E.L."/>
            <person name="Lapidus A."/>
            <person name="Levasseur A."/>
            <person name="Lindquist E."/>
            <person name="Lipzen A."/>
            <person name="Logrieco A.F."/>
            <person name="MacCabe A."/>
            <person name="Maekelae M.R."/>
            <person name="Malavazi I."/>
            <person name="Melin P."/>
            <person name="Meyer V."/>
            <person name="Mielnichuk N."/>
            <person name="Miskei M."/>
            <person name="Molnar A.P."/>
            <person name="Mule G."/>
            <person name="Ngan C.Y."/>
            <person name="Orejas M."/>
            <person name="Orosz E."/>
            <person name="Ouedraogo J.P."/>
            <person name="Overkamp K.M."/>
            <person name="Park H.-S."/>
            <person name="Perrone G."/>
            <person name="Piumi F."/>
            <person name="Punt P.J."/>
            <person name="Ram A.F."/>
            <person name="Ramon A."/>
            <person name="Rauscher S."/>
            <person name="Record E."/>
            <person name="Riano-Pachon D.M."/>
            <person name="Robert V."/>
            <person name="Roehrig J."/>
            <person name="Ruller R."/>
            <person name="Salamov A."/>
            <person name="Salih N.S."/>
            <person name="Samson R.A."/>
            <person name="Sandor E."/>
            <person name="Sanguinetti M."/>
            <person name="Schuetze T."/>
            <person name="Sepcic K."/>
            <person name="Shelest E."/>
            <person name="Sherlock G."/>
            <person name="Sophianopoulou V."/>
            <person name="Squina F.M."/>
            <person name="Sun H."/>
            <person name="Susca A."/>
            <person name="Todd R.B."/>
            <person name="Tsang A."/>
            <person name="Unkles S.E."/>
            <person name="van de Wiele N."/>
            <person name="van Rossen-Uffink D."/>
            <person name="Oliveira J.V."/>
            <person name="Vesth T.C."/>
            <person name="Visser J."/>
            <person name="Yu J.-H."/>
            <person name="Zhou M."/>
            <person name="Andersen M.R."/>
            <person name="Archer D.B."/>
            <person name="Baker S.E."/>
            <person name="Benoit I."/>
            <person name="Brakhage A.A."/>
            <person name="Braus G.H."/>
            <person name="Fischer R."/>
            <person name="Frisvad J.C."/>
            <person name="Goldman G.H."/>
            <person name="Houbraken J."/>
            <person name="Oakley B."/>
            <person name="Pocsi I."/>
            <person name="Scazzocchio C."/>
            <person name="Seiboth B."/>
            <person name="vanKuyk P.A."/>
            <person name="Wortman J."/>
            <person name="Dyer P.S."/>
            <person name="Grigoriev I.V."/>
        </authorList>
    </citation>
    <scope>NUCLEOTIDE SEQUENCE [LARGE SCALE GENOMIC DNA]</scope>
    <source>
        <strain evidence="10">ATCC 16872 / CBS 172.66 / WB 5094</strain>
    </source>
</reference>
<name>A0A1L9X428_ASPA1</name>
<dbReference type="PANTHER" id="PTHR36091">
    <property type="entry name" value="ALTERED INHERITANCE OF MITOCHONDRIA PROTEIN 9, MITOCHONDRIAL"/>
    <property type="match status" value="1"/>
</dbReference>
<accession>A0A1L9X428</accession>
<feature type="domain" description="Aminoglycoside phosphotransferase" evidence="8">
    <location>
        <begin position="73"/>
        <end position="190"/>
    </location>
</feature>
<proteinExistence type="inferred from homology"/>
<dbReference type="Pfam" id="PF01636">
    <property type="entry name" value="APH"/>
    <property type="match status" value="1"/>
</dbReference>
<dbReference type="OMA" id="KMNEYLF"/>
<dbReference type="Gene3D" id="3.30.200.20">
    <property type="entry name" value="Phosphorylase Kinase, domain 1"/>
    <property type="match status" value="1"/>
</dbReference>
<evidence type="ECO:0000256" key="7">
    <source>
        <dbReference type="SAM" id="MobiDB-lite"/>
    </source>
</evidence>
<dbReference type="GeneID" id="30971131"/>
<feature type="region of interest" description="Disordered" evidence="7">
    <location>
        <begin position="265"/>
        <end position="285"/>
    </location>
</feature>
<sequence length="483" mass="53331">MMRRIRRPLLQRSNPPGLAWVRCARFSLPAHLTTAKESYSTMPSKADITRVCCLASSLLDDGSFNCRCVDIIEGKSHRAFLLTMDDGREVLVKTPRTVAGSDCFAIASEVATLKILRQLTSLPVPRVLAWNADSANEIGLEYIIMEKTPGVGLDGIWEGLSTLQRYSIIEKVVAMEKELACLKFPAYGALYLRGSEPAKLRYHPVSDALDSPDSFCIGPLCNARSKQGNVESSRDSGTSGPWASLAEFASSSTQLKTRIKQTCQKDDGGELQSTMHENPDLPDPEGQDLLESISIILPILCSDHRILKVSKPTLWHPGLSLDNILVSATEPTRILEIIGWRSAAILPLFLQSRFPRFLATPPNYHPGDPLPSLAGFASWSPEQKQSVLQVQDILARSRYYEMCIMEHDSHLTHEAMNLDRNLSGLFRCRDSLDLADGDSKLRSHLNSIAANWTGLGLPGTCPVTIRGGKSRQCSMRWEGVSRS</sequence>
<dbReference type="OrthoDB" id="2831558at2759"/>
<dbReference type="RefSeq" id="XP_020059337.1">
    <property type="nucleotide sequence ID" value="XM_020197317.1"/>
</dbReference>
<keyword evidence="4" id="KW-0809">Transit peptide</keyword>